<feature type="transmembrane region" description="Helical" evidence="6">
    <location>
        <begin position="65"/>
        <end position="88"/>
    </location>
</feature>
<sequence>MKSESTTVRAFTVIWVLLLVLTLMTFAIGEMQLAGPAAVSFVLAMTLLKSQLVASWFMGLRRAPILFRAIMTGYLVVVTAFIAIAYLVGLE</sequence>
<dbReference type="EMBL" id="FMWD01000004">
    <property type="protein sequence ID" value="SCZ58166.1"/>
    <property type="molecule type" value="Genomic_DNA"/>
</dbReference>
<evidence type="ECO:0000256" key="1">
    <source>
        <dbReference type="ARBA" id="ARBA00004651"/>
    </source>
</evidence>
<keyword evidence="4 6" id="KW-1133">Transmembrane helix</keyword>
<keyword evidence="8" id="KW-1185">Reference proteome</keyword>
<feature type="transmembrane region" description="Helical" evidence="6">
    <location>
        <begin position="34"/>
        <end position="58"/>
    </location>
</feature>
<dbReference type="RefSeq" id="WP_092995134.1">
    <property type="nucleotide sequence ID" value="NZ_FMWD01000004.1"/>
</dbReference>
<dbReference type="Pfam" id="PF03626">
    <property type="entry name" value="COX4_pro"/>
    <property type="match status" value="1"/>
</dbReference>
<dbReference type="Proteomes" id="UP000199648">
    <property type="component" value="Unassembled WGS sequence"/>
</dbReference>
<proteinExistence type="predicted"/>
<evidence type="ECO:0000256" key="6">
    <source>
        <dbReference type="SAM" id="Phobius"/>
    </source>
</evidence>
<keyword evidence="2" id="KW-1003">Cell membrane</keyword>
<evidence type="ECO:0000313" key="7">
    <source>
        <dbReference type="EMBL" id="SCZ58166.1"/>
    </source>
</evidence>
<keyword evidence="3 6" id="KW-0812">Transmembrane</keyword>
<evidence type="ECO:0000256" key="5">
    <source>
        <dbReference type="ARBA" id="ARBA00023136"/>
    </source>
</evidence>
<organism evidence="7 8">
    <name type="scientific">Thiohalomonas denitrificans</name>
    <dbReference type="NCBI Taxonomy" id="415747"/>
    <lineage>
        <taxon>Bacteria</taxon>
        <taxon>Pseudomonadati</taxon>
        <taxon>Pseudomonadota</taxon>
        <taxon>Gammaproteobacteria</taxon>
        <taxon>Thiohalomonadales</taxon>
        <taxon>Thiohalomonadaceae</taxon>
        <taxon>Thiohalomonas</taxon>
    </lineage>
</organism>
<dbReference type="STRING" id="415747.SAMN03097708_01624"/>
<dbReference type="OrthoDB" id="5801894at2"/>
<name>A0A1G5Q9B8_9GAMM</name>
<accession>A0A1G5Q9B8</accession>
<reference evidence="7 8" key="1">
    <citation type="submission" date="2016-10" db="EMBL/GenBank/DDBJ databases">
        <authorList>
            <person name="de Groot N.N."/>
        </authorList>
    </citation>
    <scope>NUCLEOTIDE SEQUENCE [LARGE SCALE GENOMIC DNA]</scope>
    <source>
        <strain evidence="7 8">HLD2</strain>
    </source>
</reference>
<feature type="transmembrane region" description="Helical" evidence="6">
    <location>
        <begin position="7"/>
        <end position="28"/>
    </location>
</feature>
<evidence type="ECO:0000256" key="4">
    <source>
        <dbReference type="ARBA" id="ARBA00022989"/>
    </source>
</evidence>
<evidence type="ECO:0000256" key="3">
    <source>
        <dbReference type="ARBA" id="ARBA00022692"/>
    </source>
</evidence>
<dbReference type="InterPro" id="IPR005171">
    <property type="entry name" value="Cyt_c_oxidase_su4_prok"/>
</dbReference>
<evidence type="ECO:0000313" key="8">
    <source>
        <dbReference type="Proteomes" id="UP000199648"/>
    </source>
</evidence>
<comment type="subcellular location">
    <subcellularLocation>
        <location evidence="1">Cell membrane</location>
        <topology evidence="1">Multi-pass membrane protein</topology>
    </subcellularLocation>
</comment>
<dbReference type="GO" id="GO:0005886">
    <property type="term" value="C:plasma membrane"/>
    <property type="evidence" value="ECO:0007669"/>
    <property type="project" value="UniProtKB-SubCell"/>
</dbReference>
<keyword evidence="5 6" id="KW-0472">Membrane</keyword>
<protein>
    <submittedName>
        <fullName evidence="7">Caa(3)-type oxidase, subunit IV</fullName>
    </submittedName>
</protein>
<gene>
    <name evidence="7" type="ORF">SAMN03097708_01624</name>
</gene>
<dbReference type="AlphaFoldDB" id="A0A1G5Q9B8"/>
<evidence type="ECO:0000256" key="2">
    <source>
        <dbReference type="ARBA" id="ARBA00022475"/>
    </source>
</evidence>